<keyword evidence="1" id="KW-0732">Signal</keyword>
<dbReference type="AlphaFoldDB" id="A0A7Y9J9E3"/>
<organism evidence="2 3">
    <name type="scientific">Nocardioides panaciterrulae</name>
    <dbReference type="NCBI Taxonomy" id="661492"/>
    <lineage>
        <taxon>Bacteria</taxon>
        <taxon>Bacillati</taxon>
        <taxon>Actinomycetota</taxon>
        <taxon>Actinomycetes</taxon>
        <taxon>Propionibacteriales</taxon>
        <taxon>Nocardioidaceae</taxon>
        <taxon>Nocardioides</taxon>
    </lineage>
</organism>
<evidence type="ECO:0000313" key="3">
    <source>
        <dbReference type="Proteomes" id="UP000535511"/>
    </source>
</evidence>
<feature type="chain" id="PRO_5030746143" description="Ig-like domain-containing protein" evidence="1">
    <location>
        <begin position="27"/>
        <end position="138"/>
    </location>
</feature>
<dbReference type="RefSeq" id="WP_179662362.1">
    <property type="nucleotide sequence ID" value="NZ_JACCBG010000001.1"/>
</dbReference>
<evidence type="ECO:0008006" key="4">
    <source>
        <dbReference type="Google" id="ProtNLM"/>
    </source>
</evidence>
<dbReference type="Proteomes" id="UP000535511">
    <property type="component" value="Unassembled WGS sequence"/>
</dbReference>
<evidence type="ECO:0000313" key="2">
    <source>
        <dbReference type="EMBL" id="NYD40480.1"/>
    </source>
</evidence>
<reference evidence="2 3" key="1">
    <citation type="submission" date="2020-07" db="EMBL/GenBank/DDBJ databases">
        <title>Sequencing the genomes of 1000 actinobacteria strains.</title>
        <authorList>
            <person name="Klenk H.-P."/>
        </authorList>
    </citation>
    <scope>NUCLEOTIDE SEQUENCE [LARGE SCALE GENOMIC DNA]</scope>
    <source>
        <strain evidence="2 3">DSM 21350</strain>
    </source>
</reference>
<comment type="caution">
    <text evidence="2">The sequence shown here is derived from an EMBL/GenBank/DDBJ whole genome shotgun (WGS) entry which is preliminary data.</text>
</comment>
<protein>
    <recommendedName>
        <fullName evidence="4">Ig-like domain-containing protein</fullName>
    </recommendedName>
</protein>
<dbReference type="EMBL" id="JACCBG010000001">
    <property type="protein sequence ID" value="NYD40480.1"/>
    <property type="molecule type" value="Genomic_DNA"/>
</dbReference>
<gene>
    <name evidence="2" type="ORF">BJZ21_000563</name>
</gene>
<feature type="signal peptide" evidence="1">
    <location>
        <begin position="1"/>
        <end position="26"/>
    </location>
</feature>
<evidence type="ECO:0000256" key="1">
    <source>
        <dbReference type="SAM" id="SignalP"/>
    </source>
</evidence>
<proteinExistence type="predicted"/>
<name>A0A7Y9J9E3_9ACTN</name>
<sequence>MKKIISGLIATLMVAGALVAFTGVGAANANARYPHSVPTSTRIHAPNHVKVRHTIRVCVNVTSGNTNPKGNVTVRIVRGNGGYKWVRTKAYHGHRVCFRSTKLHPRGAYDIRAAYNARPGSKWKDSDNRDQFRATRRG</sequence>
<keyword evidence="3" id="KW-1185">Reference proteome</keyword>
<accession>A0A7Y9J9E3</accession>